<keyword evidence="3" id="KW-1185">Reference proteome</keyword>
<organism evidence="2 3">
    <name type="scientific">Gossypium australe</name>
    <dbReference type="NCBI Taxonomy" id="47621"/>
    <lineage>
        <taxon>Eukaryota</taxon>
        <taxon>Viridiplantae</taxon>
        <taxon>Streptophyta</taxon>
        <taxon>Embryophyta</taxon>
        <taxon>Tracheophyta</taxon>
        <taxon>Spermatophyta</taxon>
        <taxon>Magnoliopsida</taxon>
        <taxon>eudicotyledons</taxon>
        <taxon>Gunneridae</taxon>
        <taxon>Pentapetalae</taxon>
        <taxon>rosids</taxon>
        <taxon>malvids</taxon>
        <taxon>Malvales</taxon>
        <taxon>Malvaceae</taxon>
        <taxon>Malvoideae</taxon>
        <taxon>Gossypium</taxon>
    </lineage>
</organism>
<dbReference type="OrthoDB" id="1297869at2759"/>
<evidence type="ECO:0000259" key="1">
    <source>
        <dbReference type="Pfam" id="PF07727"/>
    </source>
</evidence>
<sequence>MFFEKKVCKLKKALYGLKQSPRAWFERFTKVMLAMQCKQSHEDHTLFIKHSKGGVSTLLAYVDDIIITRIDQIERETLKKCLVKEFEIKELERLKYINFLTKEIDILVPYKARHSISKSIHAGSKRETLVGISGRGILFKKNKGLLIEAYIDADYASSVVDRKSTSRYCTFLGGNLVTWRSKKQLWEGPMKLYCGNKSTINIAHNLVQHDHTKHIEVDRHFIKEKLDSDLICTPYIASSNQLEDVLTKGMPTSNFEDITCKMGMENIYSPS</sequence>
<dbReference type="InterPro" id="IPR013103">
    <property type="entry name" value="RVT_2"/>
</dbReference>
<gene>
    <name evidence="2" type="ORF">EPI10_013212</name>
</gene>
<feature type="domain" description="Reverse transcriptase Ty1/copia-type" evidence="1">
    <location>
        <begin position="4"/>
        <end position="96"/>
    </location>
</feature>
<reference evidence="3" key="1">
    <citation type="journal article" date="2019" name="Plant Biotechnol. J.">
        <title>Genome sequencing of the Australian wild diploid species Gossypium australe highlights disease resistance and delayed gland morphogenesis.</title>
        <authorList>
            <person name="Cai Y."/>
            <person name="Cai X."/>
            <person name="Wang Q."/>
            <person name="Wang P."/>
            <person name="Zhang Y."/>
            <person name="Cai C."/>
            <person name="Xu Y."/>
            <person name="Wang K."/>
            <person name="Zhou Z."/>
            <person name="Wang C."/>
            <person name="Geng S."/>
            <person name="Li B."/>
            <person name="Dong Q."/>
            <person name="Hou Y."/>
            <person name="Wang H."/>
            <person name="Ai P."/>
            <person name="Liu Z."/>
            <person name="Yi F."/>
            <person name="Sun M."/>
            <person name="An G."/>
            <person name="Cheng J."/>
            <person name="Zhang Y."/>
            <person name="Shi Q."/>
            <person name="Xie Y."/>
            <person name="Shi X."/>
            <person name="Chang Y."/>
            <person name="Huang F."/>
            <person name="Chen Y."/>
            <person name="Hong S."/>
            <person name="Mi L."/>
            <person name="Sun Q."/>
            <person name="Zhang L."/>
            <person name="Zhou B."/>
            <person name="Peng R."/>
            <person name="Zhang X."/>
            <person name="Liu F."/>
        </authorList>
    </citation>
    <scope>NUCLEOTIDE SEQUENCE [LARGE SCALE GENOMIC DNA]</scope>
    <source>
        <strain evidence="3">cv. PA1801</strain>
    </source>
</reference>
<dbReference type="EMBL" id="SMMG02000010">
    <property type="protein sequence ID" value="KAA3458615.1"/>
    <property type="molecule type" value="Genomic_DNA"/>
</dbReference>
<dbReference type="PANTHER" id="PTHR11439">
    <property type="entry name" value="GAG-POL-RELATED RETROTRANSPOSON"/>
    <property type="match status" value="1"/>
</dbReference>
<dbReference type="Pfam" id="PF07727">
    <property type="entry name" value="RVT_2"/>
    <property type="match status" value="1"/>
</dbReference>
<dbReference type="AlphaFoldDB" id="A0A5B6UXT8"/>
<comment type="caution">
    <text evidence="2">The sequence shown here is derived from an EMBL/GenBank/DDBJ whole genome shotgun (WGS) entry which is preliminary data.</text>
</comment>
<protein>
    <submittedName>
        <fullName evidence="2">Cysteine-rich RLK (RECEPTOR-like protein kinase) 8</fullName>
    </submittedName>
</protein>
<dbReference type="GO" id="GO:0016301">
    <property type="term" value="F:kinase activity"/>
    <property type="evidence" value="ECO:0007669"/>
    <property type="project" value="UniProtKB-KW"/>
</dbReference>
<evidence type="ECO:0000313" key="2">
    <source>
        <dbReference type="EMBL" id="KAA3458615.1"/>
    </source>
</evidence>
<keyword evidence="2" id="KW-0808">Transferase</keyword>
<dbReference type="CDD" id="cd09272">
    <property type="entry name" value="RNase_HI_RT_Ty1"/>
    <property type="match status" value="1"/>
</dbReference>
<keyword evidence="2" id="KW-0675">Receptor</keyword>
<proteinExistence type="predicted"/>
<name>A0A5B6UXT8_9ROSI</name>
<dbReference type="Proteomes" id="UP000325315">
    <property type="component" value="Unassembled WGS sequence"/>
</dbReference>
<dbReference type="PANTHER" id="PTHR11439:SF440">
    <property type="entry name" value="INTEGRASE CATALYTIC DOMAIN-CONTAINING PROTEIN"/>
    <property type="match status" value="1"/>
</dbReference>
<evidence type="ECO:0000313" key="3">
    <source>
        <dbReference type="Proteomes" id="UP000325315"/>
    </source>
</evidence>
<keyword evidence="2" id="KW-0418">Kinase</keyword>
<accession>A0A5B6UXT8</accession>